<feature type="transmembrane region" description="Helical" evidence="2">
    <location>
        <begin position="666"/>
        <end position="684"/>
    </location>
</feature>
<evidence type="ECO:0000313" key="5">
    <source>
        <dbReference type="Proteomes" id="UP000266066"/>
    </source>
</evidence>
<dbReference type="Pfam" id="PF10145">
    <property type="entry name" value="PhageMin_Tail"/>
    <property type="match status" value="1"/>
</dbReference>
<organism evidence="4 5">
    <name type="scientific">Agathobacter rectalis</name>
    <dbReference type="NCBI Taxonomy" id="39491"/>
    <lineage>
        <taxon>Bacteria</taxon>
        <taxon>Bacillati</taxon>
        <taxon>Bacillota</taxon>
        <taxon>Clostridia</taxon>
        <taxon>Lachnospirales</taxon>
        <taxon>Lachnospiraceae</taxon>
        <taxon>Agathobacter</taxon>
    </lineage>
</organism>
<dbReference type="Proteomes" id="UP000266066">
    <property type="component" value="Unassembled WGS sequence"/>
</dbReference>
<comment type="caution">
    <text evidence="4">The sequence shown here is derived from an EMBL/GenBank/DDBJ whole genome shotgun (WGS) entry which is preliminary data.</text>
</comment>
<keyword evidence="2" id="KW-1133">Transmembrane helix</keyword>
<evidence type="ECO:0000313" key="4">
    <source>
        <dbReference type="EMBL" id="RGR56841.1"/>
    </source>
</evidence>
<evidence type="ECO:0000256" key="2">
    <source>
        <dbReference type="SAM" id="Phobius"/>
    </source>
</evidence>
<accession>A0A395V5C4</accession>
<dbReference type="InterPro" id="IPR010090">
    <property type="entry name" value="Phage_tape_meas"/>
</dbReference>
<keyword evidence="1" id="KW-1188">Viral release from host cell</keyword>
<dbReference type="InterPro" id="IPR011989">
    <property type="entry name" value="ARM-like"/>
</dbReference>
<keyword evidence="2" id="KW-0812">Transmembrane</keyword>
<dbReference type="EMBL" id="QRUJ01000001">
    <property type="protein sequence ID" value="RGR56841.1"/>
    <property type="molecule type" value="Genomic_DNA"/>
</dbReference>
<feature type="domain" description="Phage tail tape measure protein" evidence="3">
    <location>
        <begin position="84"/>
        <end position="297"/>
    </location>
</feature>
<evidence type="ECO:0000259" key="3">
    <source>
        <dbReference type="Pfam" id="PF10145"/>
    </source>
</evidence>
<dbReference type="PANTHER" id="PTHR37813:SF1">
    <property type="entry name" value="FELS-2 PROPHAGE PROTEIN"/>
    <property type="match status" value="1"/>
</dbReference>
<dbReference type="NCBIfam" id="TIGR01760">
    <property type="entry name" value="tape_meas_TP901"/>
    <property type="match status" value="1"/>
</dbReference>
<dbReference type="SUPFAM" id="SSF48371">
    <property type="entry name" value="ARM repeat"/>
    <property type="match status" value="1"/>
</dbReference>
<feature type="transmembrane region" description="Helical" evidence="2">
    <location>
        <begin position="567"/>
        <end position="589"/>
    </location>
</feature>
<dbReference type="RefSeq" id="WP_117687944.1">
    <property type="nucleotide sequence ID" value="NZ_QRUJ01000001.1"/>
</dbReference>
<name>A0A395V5C4_9FIRM</name>
<evidence type="ECO:0000256" key="1">
    <source>
        <dbReference type="ARBA" id="ARBA00022612"/>
    </source>
</evidence>
<feature type="transmembrane region" description="Helical" evidence="2">
    <location>
        <begin position="719"/>
        <end position="737"/>
    </location>
</feature>
<feature type="transmembrane region" description="Helical" evidence="2">
    <location>
        <begin position="696"/>
        <end position="713"/>
    </location>
</feature>
<dbReference type="PANTHER" id="PTHR37813">
    <property type="entry name" value="FELS-2 PROPHAGE PROTEIN"/>
    <property type="match status" value="1"/>
</dbReference>
<dbReference type="InterPro" id="IPR016024">
    <property type="entry name" value="ARM-type_fold"/>
</dbReference>
<protein>
    <submittedName>
        <fullName evidence="4">Phage tail tape measure protein</fullName>
    </submittedName>
</protein>
<proteinExistence type="predicted"/>
<dbReference type="AlphaFoldDB" id="A0A395V5C4"/>
<keyword evidence="2" id="KW-0472">Membrane</keyword>
<sequence>MGYDGTLKFDTSIDSSGFQSGLSKLSGMASGAIKATTTILAGAATAVAGIGTAAIKVGSDFEAGMSKVQSISGASATEIQQLADKAKEMGAKTKFSATESAEAFQYMAMAGWKTGDMLNSIEGIMNLAAASGEDLASTSDIVTDAMTAFGLAADGTTTIIKNGYSKEVSNATHFADVLAKAASNSNTNVGMMGETFKYVAPVAGALGFSVEDCATAIGLMANSGIKASQAGTSLRSIFTRMAKPTKEVQAAMDQLGISLTNSDGSMKSLKEIMNDLRSGFAGLTEAQKAQLAASLGGQEAMSGLLAIVNASDEDYQKLTDSIYDADGAAKEMADTMNDNLQGAITLCKSALESVGIALYEEVQEPMKETVKVITSMVEDMNEAMAEKGFDGLIEAFGNSLAELAQMAMEAAPILIGVAEDLVGTFINAIMDHQEEFAEAGATVVAELVKAILNVAGDMWSAGIYLFTEFLQALSDHSEEIGRSFGEMLSKLGEAVQENLPLIIRAAKDFVAGFCEGLSEEFPGVSALIEGFLNGFIDTASTIIQGIVDVVSDLFGVIDGADPNVLEAVGYAIGVIAASIAALSVASSVLSSVKSLFKVLGTLKGGVSGLVGVIGKVVEGFALWKGGAGTLMEVLELEFPKVAGIFSSIGGAVQKVIGFFAEFGSSIAGIGSIIAGAILAVTNFVDMFVNGFSAIKEVLMVVGIALASVGAVILGAPALVAAAVAGIVAAVATAVVLIKEHWDQIVEFFKSIPEKLSELGSAISEWFSGVLDSIGEFIDSAVEWFSELPGKIMDAINSLAESFVEWGASMLETASEVVSQIIDSIVQFFTDLPYKIGYAIGFVIGTLIEWGANVINWITTNVPQMIDSIIKFFSELPGKIWNWLVNTYNKLVEWGSQMLQKAGEIASNCIDNIVKFFSELPGKIWNWLTDAFNKLVTWGSNTLQKAKEIASNTIDAIVNFFSQLPGKIWTWLSNTLQKVIQWGSDMVAKGRQAASDLCSAVINGVANLPSQMANVGYNIVMGVWNGICNAAGWFRRQVQSFFSGIVDGVKGALGIHSPSKVFADEIGKWIPPGIGVGIEAEMPDLYKQMDDEMASLGKRMQTAVNVETGKIAVDKKVSTTYKVEKEKQGVFESGDTTVEITGETHVHVDLDGREVGDATTPIVDENMARIDTHKKRGG</sequence>
<gene>
    <name evidence="4" type="ORF">DWY38_00360</name>
</gene>
<reference evidence="4 5" key="1">
    <citation type="submission" date="2018-08" db="EMBL/GenBank/DDBJ databases">
        <title>A genome reference for cultivated species of the human gut microbiota.</title>
        <authorList>
            <person name="Zou Y."/>
            <person name="Xue W."/>
            <person name="Luo G."/>
        </authorList>
    </citation>
    <scope>NUCLEOTIDE SEQUENCE [LARGE SCALE GENOMIC DNA]</scope>
    <source>
        <strain evidence="4 5">AF25-15</strain>
    </source>
</reference>
<dbReference type="Gene3D" id="1.25.10.10">
    <property type="entry name" value="Leucine-rich Repeat Variant"/>
    <property type="match status" value="1"/>
</dbReference>